<accession>A0A371JGD9</accession>
<evidence type="ECO:0000313" key="2">
    <source>
        <dbReference type="Proteomes" id="UP000216411"/>
    </source>
</evidence>
<organism evidence="1 2">
    <name type="scientific">Lachnotalea glycerini</name>
    <dbReference type="NCBI Taxonomy" id="1763509"/>
    <lineage>
        <taxon>Bacteria</taxon>
        <taxon>Bacillati</taxon>
        <taxon>Bacillota</taxon>
        <taxon>Clostridia</taxon>
        <taxon>Lachnospirales</taxon>
        <taxon>Lachnospiraceae</taxon>
        <taxon>Lachnotalea</taxon>
    </lineage>
</organism>
<dbReference type="EMBL" id="NOKA02000010">
    <property type="protein sequence ID" value="RDY31746.1"/>
    <property type="molecule type" value="Genomic_DNA"/>
</dbReference>
<reference evidence="1 2" key="1">
    <citation type="journal article" date="2017" name="Genome Announc.">
        <title>Draft Genome Sequence of a Sporulating and Motile Strain of Lachnotalea glycerini Isolated from Water in Quebec City, Canada.</title>
        <authorList>
            <person name="Maheux A.F."/>
            <person name="Boudreau D.K."/>
            <person name="Berube E."/>
            <person name="Boissinot M."/>
            <person name="Raymond F."/>
            <person name="Brodeur S."/>
            <person name="Corbeil J."/>
            <person name="Isabel S."/>
            <person name="Omar R.F."/>
            <person name="Bergeron M.G."/>
        </authorList>
    </citation>
    <scope>NUCLEOTIDE SEQUENCE [LARGE SCALE GENOMIC DNA]</scope>
    <source>
        <strain evidence="1 2">CCRI-19302</strain>
    </source>
</reference>
<dbReference type="Proteomes" id="UP000216411">
    <property type="component" value="Unassembled WGS sequence"/>
</dbReference>
<evidence type="ECO:0000313" key="1">
    <source>
        <dbReference type="EMBL" id="RDY31746.1"/>
    </source>
</evidence>
<comment type="caution">
    <text evidence="1">The sequence shown here is derived from an EMBL/GenBank/DDBJ whole genome shotgun (WGS) entry which is preliminary data.</text>
</comment>
<evidence type="ECO:0008006" key="3">
    <source>
        <dbReference type="Google" id="ProtNLM"/>
    </source>
</evidence>
<keyword evidence="2" id="KW-1185">Reference proteome</keyword>
<proteinExistence type="predicted"/>
<protein>
    <recommendedName>
        <fullName evidence="3">Glycosyltransferase family 1 protein</fullName>
    </recommendedName>
</protein>
<name>A0A371JGD9_9FIRM</name>
<gene>
    <name evidence="1" type="ORF">CG710_007840</name>
</gene>
<sequence length="354" mass="41660">MKCFLVLLILNEEFIFCKELLKVRQFSMQKKIYIAAPAYTASGGPELLHQLCYKLNKFGFCAQMLYYTYGEGKKSIENPIHPHYEVYKNPYTISFEEANSEEAIVIIPELAIDLINHIKKSQNMIWWLSVDNYYGYVDIMYKKDIRKEENVDIFKLKDSNILHLVQSCYAMDFVEKRLGIAKEKVYYLSDYLRKDFEVKKDIMSRKDYCLYNPQKGFDKVLHIMSKNPKIIWLPIENMTPKQVVDLMSEAKVYVDFGNHPGKDRIPREAAMRGCCVITNKAGSAAYEEDVPIPEKYKFEDIYKSGENIVYLINDIYQNFESHKREFDAYRKKIEEEESIFDADVLKIFGEFANE</sequence>
<dbReference type="AlphaFoldDB" id="A0A371JGD9"/>